<evidence type="ECO:0000256" key="12">
    <source>
        <dbReference type="ARBA" id="ARBA00023136"/>
    </source>
</evidence>
<feature type="domain" description="Fibrinogen C-terminal" evidence="22">
    <location>
        <begin position="613"/>
        <end position="668"/>
    </location>
</feature>
<feature type="disulfide bond" evidence="15">
    <location>
        <begin position="960"/>
        <end position="987"/>
    </location>
</feature>
<dbReference type="Gene3D" id="2.60.120.1000">
    <property type="match status" value="1"/>
</dbReference>
<comment type="caution">
    <text evidence="14">Lacks conserved residue(s) required for the propagation of feature annotation.</text>
</comment>
<evidence type="ECO:0000256" key="14">
    <source>
        <dbReference type="PROSITE-ProRule" id="PRU00076"/>
    </source>
</evidence>
<dbReference type="InterPro" id="IPR003585">
    <property type="entry name" value="Neurexin-like"/>
</dbReference>
<dbReference type="InterPro" id="IPR013320">
    <property type="entry name" value="ConA-like_dom_sf"/>
</dbReference>
<dbReference type="SMART" id="SM00294">
    <property type="entry name" value="4.1m"/>
    <property type="match status" value="1"/>
</dbReference>
<evidence type="ECO:0000259" key="21">
    <source>
        <dbReference type="PROSITE" id="PS50026"/>
    </source>
</evidence>
<evidence type="ECO:0000256" key="13">
    <source>
        <dbReference type="ARBA" id="ARBA00023157"/>
    </source>
</evidence>
<evidence type="ECO:0000256" key="5">
    <source>
        <dbReference type="ARBA" id="ARBA00022553"/>
    </source>
</evidence>
<comment type="similarity">
    <text evidence="3">Belongs to the neurexin family.</text>
</comment>
<dbReference type="SUPFAM" id="SSF57196">
    <property type="entry name" value="EGF/Laminin"/>
    <property type="match status" value="1"/>
</dbReference>
<feature type="signal peptide" evidence="18">
    <location>
        <begin position="1"/>
        <end position="26"/>
    </location>
</feature>
<feature type="transmembrane region" description="Helical" evidence="17">
    <location>
        <begin position="1308"/>
        <end position="1333"/>
    </location>
</feature>
<keyword evidence="12 17" id="KW-0472">Membrane</keyword>
<dbReference type="Proteomes" id="UP001145742">
    <property type="component" value="Unassembled WGS sequence"/>
</dbReference>
<evidence type="ECO:0000256" key="17">
    <source>
        <dbReference type="SAM" id="Phobius"/>
    </source>
</evidence>
<dbReference type="Pfam" id="PF00008">
    <property type="entry name" value="EGF"/>
    <property type="match status" value="1"/>
</dbReference>
<evidence type="ECO:0000256" key="8">
    <source>
        <dbReference type="ARBA" id="ARBA00022737"/>
    </source>
</evidence>
<evidence type="ECO:0000256" key="15">
    <source>
        <dbReference type="PROSITE-ProRule" id="PRU00122"/>
    </source>
</evidence>
<evidence type="ECO:0000259" key="22">
    <source>
        <dbReference type="PROSITE" id="PS51406"/>
    </source>
</evidence>
<dbReference type="SUPFAM" id="SSF49785">
    <property type="entry name" value="Galactose-binding domain-like"/>
    <property type="match status" value="1"/>
</dbReference>
<evidence type="ECO:0000259" key="20">
    <source>
        <dbReference type="PROSITE" id="PS50025"/>
    </source>
</evidence>
<dbReference type="PROSITE" id="PS50022">
    <property type="entry name" value="FA58C_3"/>
    <property type="match status" value="1"/>
</dbReference>
<evidence type="ECO:0000313" key="24">
    <source>
        <dbReference type="Proteomes" id="UP001145742"/>
    </source>
</evidence>
<dbReference type="InterPro" id="IPR000421">
    <property type="entry name" value="FA58C"/>
</dbReference>
<keyword evidence="8" id="KW-0677">Repeat</keyword>
<evidence type="ECO:0000256" key="2">
    <source>
        <dbReference type="ARBA" id="ARBA00004479"/>
    </source>
</evidence>
<evidence type="ECO:0000256" key="9">
    <source>
        <dbReference type="ARBA" id="ARBA00022889"/>
    </source>
</evidence>
<dbReference type="SUPFAM" id="SSF56496">
    <property type="entry name" value="Fibrinogen C-terminal domain-like"/>
    <property type="match status" value="1"/>
</dbReference>
<proteinExistence type="inferred from homology"/>
<dbReference type="CDD" id="cd00054">
    <property type="entry name" value="EGF_CA"/>
    <property type="match status" value="1"/>
</dbReference>
<dbReference type="SMART" id="SM00282">
    <property type="entry name" value="LamG"/>
    <property type="match status" value="4"/>
</dbReference>
<comment type="subcellular location">
    <subcellularLocation>
        <location evidence="1">Cell junction</location>
        <location evidence="1">Paranodal septate junction</location>
    </subcellularLocation>
    <subcellularLocation>
        <location evidence="2">Membrane</location>
        <topology evidence="2">Single-pass type I membrane protein</topology>
    </subcellularLocation>
</comment>
<feature type="domain" description="Laminin G" evidence="20">
    <location>
        <begin position="398"/>
        <end position="575"/>
    </location>
</feature>
<feature type="domain" description="EGF-like" evidence="21">
    <location>
        <begin position="577"/>
        <end position="614"/>
    </location>
</feature>
<dbReference type="SUPFAM" id="SSF49899">
    <property type="entry name" value="Concanavalin A-like lectins/glucanases"/>
    <property type="match status" value="4"/>
</dbReference>
<dbReference type="PROSITE" id="PS51406">
    <property type="entry name" value="FIBRINOGEN_C_2"/>
    <property type="match status" value="1"/>
</dbReference>
<keyword evidence="10" id="KW-0965">Cell junction</keyword>
<dbReference type="InterPro" id="IPR002181">
    <property type="entry name" value="Fibrinogen_a/b/g_C_dom"/>
</dbReference>
<dbReference type="PANTHER" id="PTHR15036:SF43">
    <property type="entry name" value="CONTACTIN-ASSOCIATED PROTEIN 1"/>
    <property type="match status" value="1"/>
</dbReference>
<feature type="domain" description="Laminin G" evidence="20">
    <location>
        <begin position="822"/>
        <end position="987"/>
    </location>
</feature>
<keyword evidence="11 17" id="KW-1133">Transmembrane helix</keyword>
<dbReference type="Pfam" id="PF00754">
    <property type="entry name" value="F5_F8_type_C"/>
    <property type="match status" value="1"/>
</dbReference>
<reference evidence="23" key="1">
    <citation type="submission" date="2019-10" db="EMBL/GenBank/DDBJ databases">
        <authorList>
            <person name="Soares A.E.R."/>
            <person name="Aleixo A."/>
            <person name="Schneider P."/>
            <person name="Miyaki C.Y."/>
            <person name="Schneider M.P."/>
            <person name="Mello C."/>
            <person name="Vasconcelos A.T.R."/>
        </authorList>
    </citation>
    <scope>NUCLEOTIDE SEQUENCE</scope>
    <source>
        <tissue evidence="23">Muscle</tissue>
    </source>
</reference>
<dbReference type="Gene3D" id="2.10.25.10">
    <property type="entry name" value="Laminin"/>
    <property type="match status" value="1"/>
</dbReference>
<dbReference type="Gene3D" id="2.60.120.260">
    <property type="entry name" value="Galactose-binding domain-like"/>
    <property type="match status" value="1"/>
</dbReference>
<dbReference type="InterPro" id="IPR001791">
    <property type="entry name" value="Laminin_G"/>
</dbReference>
<dbReference type="SMART" id="SM00181">
    <property type="entry name" value="EGF"/>
    <property type="match status" value="2"/>
</dbReference>
<evidence type="ECO:0000256" key="7">
    <source>
        <dbReference type="ARBA" id="ARBA00022729"/>
    </source>
</evidence>
<feature type="domain" description="Laminin G" evidence="20">
    <location>
        <begin position="211"/>
        <end position="392"/>
    </location>
</feature>
<evidence type="ECO:0000313" key="23">
    <source>
        <dbReference type="EMBL" id="KAJ7421096.1"/>
    </source>
</evidence>
<feature type="chain" id="PRO_5045239356" evidence="18">
    <location>
        <begin position="27"/>
        <end position="1377"/>
    </location>
</feature>
<keyword evidence="24" id="KW-1185">Reference proteome</keyword>
<evidence type="ECO:0000259" key="19">
    <source>
        <dbReference type="PROSITE" id="PS50022"/>
    </source>
</evidence>
<organism evidence="23 24">
    <name type="scientific">Willisornis vidua</name>
    <name type="common">Xingu scale-backed antbird</name>
    <dbReference type="NCBI Taxonomy" id="1566151"/>
    <lineage>
        <taxon>Eukaryota</taxon>
        <taxon>Metazoa</taxon>
        <taxon>Chordata</taxon>
        <taxon>Craniata</taxon>
        <taxon>Vertebrata</taxon>
        <taxon>Euteleostomi</taxon>
        <taxon>Archelosauria</taxon>
        <taxon>Archosauria</taxon>
        <taxon>Dinosauria</taxon>
        <taxon>Saurischia</taxon>
        <taxon>Theropoda</taxon>
        <taxon>Coelurosauria</taxon>
        <taxon>Aves</taxon>
        <taxon>Neognathae</taxon>
        <taxon>Neoaves</taxon>
        <taxon>Telluraves</taxon>
        <taxon>Australaves</taxon>
        <taxon>Passeriformes</taxon>
        <taxon>Thamnophilidae</taxon>
        <taxon>Willisornis</taxon>
    </lineage>
</organism>
<evidence type="ECO:0000256" key="16">
    <source>
        <dbReference type="SAM" id="MobiDB-lite"/>
    </source>
</evidence>
<dbReference type="SMART" id="SM00231">
    <property type="entry name" value="FA58C"/>
    <property type="match status" value="1"/>
</dbReference>
<dbReference type="InterPro" id="IPR050372">
    <property type="entry name" value="Neurexin-related_CASP"/>
</dbReference>
<keyword evidence="4 14" id="KW-0245">EGF-like domain</keyword>
<dbReference type="InterPro" id="IPR000742">
    <property type="entry name" value="EGF"/>
</dbReference>
<dbReference type="PROSITE" id="PS01286">
    <property type="entry name" value="FA58C_2"/>
    <property type="match status" value="1"/>
</dbReference>
<sequence>MGSRRLLALLLAACAGFLRTGPGCLARPCYDELVAPLYSYSIGASSRYNIFYSASFARLHSTSGWSPDPRDKQPWLQIDLMQKHRINAVATQGTFNTYDWLTRYIVLYGDHPTSWKPFFQQGSNWVGWSLVVPVGGSTLREQRPLAWSKVLTVTLDPQTFFGNVNESGVVRHDLHYPILARYIRIIPVAWNPRGKIGLRLGLYGCPYRSHVLYFDGDDAISYRFRAKRISTFEDDISFNFKTLEQDGVLMHGEGSQGDYITVELKQAQVLLHISLGSSPLHASEGHTTVAVGSLLDDQHWHSLHIERLGHYVNLTLDGEVKRFRCRGTFDQLDLETEIFFGGVIDQDKQHLTYRQNFRGCVENIIFNGVNIADLARHRRPNIRFEGSVGHWCQDQLTTPITFAGIQNYVRVPGIPRRNRLAVSFRFRSWDTAGLLLYTGFSDNLGSLEMVLSEGQVNVSIAQPGKKKLEFAAGHRLNDGFWHSVHLVARDGSAVVTIDDDDGAEFRVAHPFQLRTGSQYFFGGCPKPASITGCRSNQTAFHGCLQMLNVDMQPVDVELLAQHRLAQYHNVFFNVCGITDRCTPNLCEHDSLCIQSWDDFMCICDLTGYKGETCHKSLYKESCDAYRVSGKTSGNYTIDPDGSGPLKPFTVYCDIREDRAWTIIRHNRHYATRVTGSSVDQPYLGTVEYWNASWAEVSALANASEYCEQSIELHCYSSRLLNTPSGLPFSFWMGRNDERHYYWGGSRPGIQRCACGLDKNCADPQYFCNCDADHALWRTDKGLLTFVDHLPVTQVVVGDTNRSGSEAQFLLGPLRCYGDRNTWNTVSFNKGAALLFPTFQANHSLDISFYFKTTALSGVFLENPGSRNYIRIELNTTRDVVFIYDIGNGDENLTVRSVVPWNDDEWHQVKAELNVKLARLRVDKLPWVVRPAPPQSFVHLDFDRPLYVGAAEHKMRPFLGCLRALRMNGVTLNLEGKANETEGVRVNCTGYCQDPPVPCQNSGLCVERYSHYSCNCSVSAFTGPFCNHDIGGYFEEGTWVRYNILPMSLYAAREFASIISSPWQPLPGYNLTSEEVSFSFSTTSAPAVLLYVSTFVKDYMAVLIKDDGSLQLRYQLGTSPYVFALTTKPVTDGRPHRVNITRLHRTLYTQVDYLPVMEQQFSPFVDSKLDSPKNLYLGRVMGELGPAFGYPLPILGSPGSPLPSMALPLQGGWTISFCVPTETGVIDPEIQRYNTPGFSGCLSGVKFNTLVPLKAIFHPTSALRPYSIRGELVESSCASMLPLTTILIPPEMDPWYMGIEFPHVHDDGWIGIIIGFVIFLLLLLAGLLVLLYFYHHRYKGSYHTNEPKAIQDYGSATKPQSVRKDPNLPQILEEARGE</sequence>
<dbReference type="PROSITE" id="PS50025">
    <property type="entry name" value="LAM_G_DOMAIN"/>
    <property type="match status" value="4"/>
</dbReference>
<keyword evidence="7 18" id="KW-0732">Signal</keyword>
<evidence type="ECO:0000256" key="18">
    <source>
        <dbReference type="SAM" id="SignalP"/>
    </source>
</evidence>
<evidence type="ECO:0000256" key="10">
    <source>
        <dbReference type="ARBA" id="ARBA00022949"/>
    </source>
</evidence>
<dbReference type="InterPro" id="IPR036056">
    <property type="entry name" value="Fibrinogen-like_C"/>
</dbReference>
<keyword evidence="9" id="KW-0130">Cell adhesion</keyword>
<evidence type="ECO:0000256" key="4">
    <source>
        <dbReference type="ARBA" id="ARBA00022536"/>
    </source>
</evidence>
<evidence type="ECO:0000256" key="1">
    <source>
        <dbReference type="ARBA" id="ARBA00004403"/>
    </source>
</evidence>
<dbReference type="InterPro" id="IPR008979">
    <property type="entry name" value="Galactose-bd-like_sf"/>
</dbReference>
<evidence type="ECO:0000256" key="3">
    <source>
        <dbReference type="ARBA" id="ARBA00010241"/>
    </source>
</evidence>
<feature type="domain" description="Laminin G" evidence="20">
    <location>
        <begin position="1047"/>
        <end position="1276"/>
    </location>
</feature>
<dbReference type="Pfam" id="PF02210">
    <property type="entry name" value="Laminin_G_2"/>
    <property type="match status" value="4"/>
</dbReference>
<dbReference type="PROSITE" id="PS01285">
    <property type="entry name" value="FA58C_1"/>
    <property type="match status" value="1"/>
</dbReference>
<keyword evidence="13 15" id="KW-1015">Disulfide bond</keyword>
<keyword evidence="6 17" id="KW-0812">Transmembrane</keyword>
<feature type="domain" description="EGF-like" evidence="21">
    <location>
        <begin position="988"/>
        <end position="1026"/>
    </location>
</feature>
<dbReference type="EMBL" id="WHWB01033251">
    <property type="protein sequence ID" value="KAJ7421096.1"/>
    <property type="molecule type" value="Genomic_DNA"/>
</dbReference>
<accession>A0ABQ9DH57</accession>
<feature type="domain" description="F5/8 type C" evidence="19">
    <location>
        <begin position="24"/>
        <end position="205"/>
    </location>
</feature>
<name>A0ABQ9DH57_9PASS</name>
<feature type="region of interest" description="Disordered" evidence="16">
    <location>
        <begin position="1353"/>
        <end position="1377"/>
    </location>
</feature>
<comment type="caution">
    <text evidence="23">The sequence shown here is derived from an EMBL/GenBank/DDBJ whole genome shotgun (WGS) entry which is preliminary data.</text>
</comment>
<evidence type="ECO:0000256" key="6">
    <source>
        <dbReference type="ARBA" id="ARBA00022692"/>
    </source>
</evidence>
<dbReference type="Gene3D" id="2.60.120.200">
    <property type="match status" value="4"/>
</dbReference>
<dbReference type="PROSITE" id="PS50026">
    <property type="entry name" value="EGF_3"/>
    <property type="match status" value="2"/>
</dbReference>
<gene>
    <name evidence="23" type="primary">CNTNAP1</name>
    <name evidence="23" type="ORF">WISP_44758</name>
</gene>
<dbReference type="CDD" id="cd00110">
    <property type="entry name" value="LamG"/>
    <property type="match status" value="4"/>
</dbReference>
<keyword evidence="5" id="KW-0597">Phosphoprotein</keyword>
<dbReference type="PANTHER" id="PTHR15036">
    <property type="entry name" value="PIKACHURIN-LIKE PROTEIN"/>
    <property type="match status" value="1"/>
</dbReference>
<protein>
    <submittedName>
        <fullName evidence="23">Contactin-associated protein 1</fullName>
    </submittedName>
</protein>
<dbReference type="CDD" id="cd00057">
    <property type="entry name" value="FA58C"/>
    <property type="match status" value="1"/>
</dbReference>
<evidence type="ECO:0000256" key="11">
    <source>
        <dbReference type="ARBA" id="ARBA00022989"/>
    </source>
</evidence>